<dbReference type="Gene3D" id="1.25.40.10">
    <property type="entry name" value="Tetratricopeptide repeat domain"/>
    <property type="match status" value="1"/>
</dbReference>
<dbReference type="PROSITE" id="PS51257">
    <property type="entry name" value="PROKAR_LIPOPROTEIN"/>
    <property type="match status" value="1"/>
</dbReference>
<comment type="caution">
    <text evidence="1">The sequence shown here is derived from an EMBL/GenBank/DDBJ whole genome shotgun (WGS) entry which is preliminary data.</text>
</comment>
<dbReference type="EMBL" id="JAAWWK010000007">
    <property type="protein sequence ID" value="NKI19351.1"/>
    <property type="molecule type" value="Genomic_DNA"/>
</dbReference>
<dbReference type="RefSeq" id="WP_168451869.1">
    <property type="nucleotide sequence ID" value="NZ_JAAWWK010000007.1"/>
</dbReference>
<evidence type="ECO:0000313" key="2">
    <source>
        <dbReference type="Proteomes" id="UP000765845"/>
    </source>
</evidence>
<reference evidence="1 2" key="1">
    <citation type="submission" date="2020-04" db="EMBL/GenBank/DDBJ databases">
        <authorList>
            <person name="Yoon J."/>
        </authorList>
    </citation>
    <scope>NUCLEOTIDE SEQUENCE [LARGE SCALE GENOMIC DNA]</scope>
    <source>
        <strain evidence="1 2">KMU-166</strain>
    </source>
</reference>
<name>A0ABX1GKA9_9GAMM</name>
<proteinExistence type="predicted"/>
<dbReference type="InterPro" id="IPR011990">
    <property type="entry name" value="TPR-like_helical_dom_sf"/>
</dbReference>
<dbReference type="Pfam" id="PF14559">
    <property type="entry name" value="TPR_19"/>
    <property type="match status" value="1"/>
</dbReference>
<keyword evidence="2" id="KW-1185">Reference proteome</keyword>
<organism evidence="1 2">
    <name type="scientific">Spongiibacter thalassae</name>
    <dbReference type="NCBI Taxonomy" id="2721624"/>
    <lineage>
        <taxon>Bacteria</taxon>
        <taxon>Pseudomonadati</taxon>
        <taxon>Pseudomonadota</taxon>
        <taxon>Gammaproteobacteria</taxon>
        <taxon>Cellvibrionales</taxon>
        <taxon>Spongiibacteraceae</taxon>
        <taxon>Spongiibacter</taxon>
    </lineage>
</organism>
<evidence type="ECO:0000313" key="1">
    <source>
        <dbReference type="EMBL" id="NKI19351.1"/>
    </source>
</evidence>
<dbReference type="Proteomes" id="UP000765845">
    <property type="component" value="Unassembled WGS sequence"/>
</dbReference>
<accession>A0ABX1GKA9</accession>
<protein>
    <submittedName>
        <fullName evidence="1">Tetratricopeptide repeat protein</fullName>
    </submittedName>
</protein>
<sequence length="247" mass="27878">MKAIIPTLRGGIAVLCLALGGCVSMDNHRNHHPDPYDRLSQLMGLYQEQRRIGSSCDELWKVSSPSVDCQRIQREVERLYAEFPNDSRIMIANATLQFQAGRLDKAQFTLDQLLSKPGSHPEAALLRSQISMLEGNSSRARAVLQQQIELRPDYHELREALAATYYIEGKYESAQRALNIAGRLGAPGWRISYHHGLIQEAQENWSRACSYYMVSLEQKHNFTAPANRLIGLSHNEACRSLADRRAS</sequence>
<gene>
    <name evidence="1" type="ORF">HCU74_18245</name>
</gene>
<dbReference type="SUPFAM" id="SSF48452">
    <property type="entry name" value="TPR-like"/>
    <property type="match status" value="1"/>
</dbReference>